<dbReference type="EMBL" id="LR798273">
    <property type="protein sequence ID" value="CAB5219406.1"/>
    <property type="molecule type" value="Genomic_DNA"/>
</dbReference>
<protein>
    <recommendedName>
        <fullName evidence="3">Bacteriophage Mu, GpT</fullName>
    </recommendedName>
</protein>
<evidence type="ECO:0000313" key="2">
    <source>
        <dbReference type="EMBL" id="CAB5219406.1"/>
    </source>
</evidence>
<accession>A0A6J5TBQ2</accession>
<gene>
    <name evidence="2" type="ORF">UFOVP228_67</name>
    <name evidence="1" type="ORF">UFOVP47_35</name>
</gene>
<sequence>MAISRSQLLKELLPGLNGLFGLSYKQYENQHTEIFSVESSDRSFEEETKLSGFGAAPVKAEGSAINYDSAQEAFTARYTHETIAMGFSITEEAIEDNLYDSLSARYTKALARGMAYTKQVKAAAILNNGFSQNYLGGDTTSLFGVNGSGTRTGHPLSNGSFNFNSPAVGVDLNETAIEAAVIQVQAWTDERGLLVAAKPRKLVVPPAYQFVVKRVLGSDQRVGTADNDLNALKALGTIGSGYTINNFLTDTNAWFLLTDVPDGLKMFQRAGLKTAMEGDFDTGNVRYKARERYSFGWSDPLAIWGSSGSS</sequence>
<reference evidence="1" key="1">
    <citation type="submission" date="2020-05" db="EMBL/GenBank/DDBJ databases">
        <authorList>
            <person name="Chiriac C."/>
            <person name="Salcher M."/>
            <person name="Ghai R."/>
            <person name="Kavagutti S V."/>
        </authorList>
    </citation>
    <scope>NUCLEOTIDE SEQUENCE</scope>
</reference>
<dbReference type="Pfam" id="PF25209">
    <property type="entry name" value="Phage_capsid_4"/>
    <property type="match status" value="1"/>
</dbReference>
<evidence type="ECO:0000313" key="1">
    <source>
        <dbReference type="EMBL" id="CAB4240938.1"/>
    </source>
</evidence>
<dbReference type="EMBL" id="LR797820">
    <property type="protein sequence ID" value="CAB4240938.1"/>
    <property type="molecule type" value="Genomic_DNA"/>
</dbReference>
<proteinExistence type="predicted"/>
<organism evidence="1">
    <name type="scientific">uncultured Caudovirales phage</name>
    <dbReference type="NCBI Taxonomy" id="2100421"/>
    <lineage>
        <taxon>Viruses</taxon>
        <taxon>Duplodnaviria</taxon>
        <taxon>Heunggongvirae</taxon>
        <taxon>Uroviricota</taxon>
        <taxon>Caudoviricetes</taxon>
        <taxon>Peduoviridae</taxon>
        <taxon>Maltschvirus</taxon>
        <taxon>Maltschvirus maltsch</taxon>
    </lineage>
</organism>
<evidence type="ECO:0008006" key="3">
    <source>
        <dbReference type="Google" id="ProtNLM"/>
    </source>
</evidence>
<name>A0A6J5TBQ2_9CAUD</name>